<dbReference type="EMBL" id="AXCZ01000019">
    <property type="protein sequence ID" value="KGM13914.1"/>
    <property type="molecule type" value="Genomic_DNA"/>
</dbReference>
<dbReference type="InterPro" id="IPR053191">
    <property type="entry name" value="DcsG_Biosynth_Enzyme"/>
</dbReference>
<evidence type="ECO:0008006" key="3">
    <source>
        <dbReference type="Google" id="ProtNLM"/>
    </source>
</evidence>
<dbReference type="Proteomes" id="UP000054314">
    <property type="component" value="Unassembled WGS sequence"/>
</dbReference>
<organism evidence="1 2">
    <name type="scientific">Cellulomonas bogoriensis 69B4 = DSM 16987</name>
    <dbReference type="NCBI Taxonomy" id="1386082"/>
    <lineage>
        <taxon>Bacteria</taxon>
        <taxon>Bacillati</taxon>
        <taxon>Actinomycetota</taxon>
        <taxon>Actinomycetes</taxon>
        <taxon>Micrococcales</taxon>
        <taxon>Cellulomonadaceae</taxon>
        <taxon>Cellulomonas</taxon>
    </lineage>
</organism>
<evidence type="ECO:0000313" key="2">
    <source>
        <dbReference type="Proteomes" id="UP000054314"/>
    </source>
</evidence>
<comment type="caution">
    <text evidence="1">The sequence shown here is derived from an EMBL/GenBank/DDBJ whole genome shotgun (WGS) entry which is preliminary data.</text>
</comment>
<dbReference type="OrthoDB" id="3373978at2"/>
<proteinExistence type="predicted"/>
<reference evidence="1 2" key="1">
    <citation type="submission" date="2013-08" db="EMBL/GenBank/DDBJ databases">
        <title>Genome sequencing of Cellulomonas bogoriensis 69B4.</title>
        <authorList>
            <person name="Chen F."/>
            <person name="Li Y."/>
            <person name="Wang G."/>
        </authorList>
    </citation>
    <scope>NUCLEOTIDE SEQUENCE [LARGE SCALE GENOMIC DNA]</scope>
    <source>
        <strain evidence="1 2">69B4</strain>
    </source>
</reference>
<dbReference type="SUPFAM" id="SSF56059">
    <property type="entry name" value="Glutathione synthetase ATP-binding domain-like"/>
    <property type="match status" value="1"/>
</dbReference>
<dbReference type="RefSeq" id="WP_035057907.1">
    <property type="nucleotide sequence ID" value="NZ_AXCZ01000019.1"/>
</dbReference>
<evidence type="ECO:0000313" key="1">
    <source>
        <dbReference type="EMBL" id="KGM13914.1"/>
    </source>
</evidence>
<dbReference type="PANTHER" id="PTHR39217:SF1">
    <property type="entry name" value="GLUTATHIONE SYNTHETASE"/>
    <property type="match status" value="1"/>
</dbReference>
<sequence length="305" mass="33500">MTRIALATCSDLPDLDVEDVPLLDALRARGATAEAVVWDDESVDWAAYDLVVVRSTWDYAKRPDVFLEWAERVDSVTRLANPASVIRWNADKHYLRELEDAGVAVVPTIWLEPDPRLNGRALHTRFPAQGEIVIKPAVSAGSVDTGRYTAIDAGSRGLAIQHARRLLADDRSVMVQRYVTSVDTHGERAHVFIAGEYSHSVVKEAMLDGPDAGQELYKREQMSTTPASGTEVEMARKVIATACRTFTPDGACDPSHFLYARVDVVSDDQGSPLLMELEMVEPNLFTSLGEGALDRFADAIMARAS</sequence>
<name>A0A0A0C3G6_9CELL</name>
<accession>A0A0A0C3G6</accession>
<dbReference type="PANTHER" id="PTHR39217">
    <property type="match status" value="1"/>
</dbReference>
<gene>
    <name evidence="1" type="ORF">N869_07730</name>
</gene>
<keyword evidence="2" id="KW-1185">Reference proteome</keyword>
<protein>
    <recommendedName>
        <fullName evidence="3">ATP-grasp domain-containing protein</fullName>
    </recommendedName>
</protein>
<dbReference type="AlphaFoldDB" id="A0A0A0C3G6"/>